<dbReference type="Proteomes" id="UP001057452">
    <property type="component" value="Chromosome 3"/>
</dbReference>
<protein>
    <submittedName>
        <fullName evidence="1">Uncharacterized protein</fullName>
    </submittedName>
</protein>
<organism evidence="1 2">
    <name type="scientific">Chaenocephalus aceratus</name>
    <name type="common">Blackfin icefish</name>
    <name type="synonym">Chaenichthys aceratus</name>
    <dbReference type="NCBI Taxonomy" id="36190"/>
    <lineage>
        <taxon>Eukaryota</taxon>
        <taxon>Metazoa</taxon>
        <taxon>Chordata</taxon>
        <taxon>Craniata</taxon>
        <taxon>Vertebrata</taxon>
        <taxon>Euteleostomi</taxon>
        <taxon>Actinopterygii</taxon>
        <taxon>Neopterygii</taxon>
        <taxon>Teleostei</taxon>
        <taxon>Neoteleostei</taxon>
        <taxon>Acanthomorphata</taxon>
        <taxon>Eupercaria</taxon>
        <taxon>Perciformes</taxon>
        <taxon>Notothenioidei</taxon>
        <taxon>Channichthyidae</taxon>
        <taxon>Chaenocephalus</taxon>
    </lineage>
</organism>
<dbReference type="EMBL" id="CM043787">
    <property type="protein sequence ID" value="KAI4830271.1"/>
    <property type="molecule type" value="Genomic_DNA"/>
</dbReference>
<gene>
    <name evidence="1" type="ORF">KUCAC02_001915</name>
</gene>
<feature type="non-terminal residue" evidence="1">
    <location>
        <position position="1"/>
    </location>
</feature>
<proteinExistence type="predicted"/>
<feature type="non-terminal residue" evidence="1">
    <location>
        <position position="57"/>
    </location>
</feature>
<evidence type="ECO:0000313" key="1">
    <source>
        <dbReference type="EMBL" id="KAI4830271.1"/>
    </source>
</evidence>
<comment type="caution">
    <text evidence="1">The sequence shown here is derived from an EMBL/GenBank/DDBJ whole genome shotgun (WGS) entry which is preliminary data.</text>
</comment>
<evidence type="ECO:0000313" key="2">
    <source>
        <dbReference type="Proteomes" id="UP001057452"/>
    </source>
</evidence>
<reference evidence="1" key="1">
    <citation type="submission" date="2022-05" db="EMBL/GenBank/DDBJ databases">
        <title>Chromosome-level genome of Chaenocephalus aceratus.</title>
        <authorList>
            <person name="Park H."/>
        </authorList>
    </citation>
    <scope>NUCLEOTIDE SEQUENCE</scope>
    <source>
        <strain evidence="1">KU_202001</strain>
    </source>
</reference>
<keyword evidence="2" id="KW-1185">Reference proteome</keyword>
<sequence>RSTLTETESSQRQEERARDIKIHGERRKERGSREEKRSTALSLPASVIQECPLLLLP</sequence>
<accession>A0ACB9XUK1</accession>
<name>A0ACB9XUK1_CHAAC</name>